<name>A0A844E0M5_EUBRA</name>
<organism evidence="1 2">
    <name type="scientific">Eubacterium ramulus</name>
    <dbReference type="NCBI Taxonomy" id="39490"/>
    <lineage>
        <taxon>Bacteria</taxon>
        <taxon>Bacillati</taxon>
        <taxon>Bacillota</taxon>
        <taxon>Clostridia</taxon>
        <taxon>Eubacteriales</taxon>
        <taxon>Eubacteriaceae</taxon>
        <taxon>Eubacterium</taxon>
    </lineage>
</organism>
<accession>A0A844E0M5</accession>
<proteinExistence type="predicted"/>
<reference evidence="1 2" key="1">
    <citation type="journal article" date="2019" name="Nat. Med.">
        <title>A library of human gut bacterial isolates paired with longitudinal multiomics data enables mechanistic microbiome research.</title>
        <authorList>
            <person name="Poyet M."/>
            <person name="Groussin M."/>
            <person name="Gibbons S.M."/>
            <person name="Avila-Pacheco J."/>
            <person name="Jiang X."/>
            <person name="Kearney S.M."/>
            <person name="Perrotta A.R."/>
            <person name="Berdy B."/>
            <person name="Zhao S."/>
            <person name="Lieberman T.D."/>
            <person name="Swanson P.K."/>
            <person name="Smith M."/>
            <person name="Roesemann S."/>
            <person name="Alexander J.E."/>
            <person name="Rich S.A."/>
            <person name="Livny J."/>
            <person name="Vlamakis H."/>
            <person name="Clish C."/>
            <person name="Bullock K."/>
            <person name="Deik A."/>
            <person name="Scott J."/>
            <person name="Pierce K.A."/>
            <person name="Xavier R.J."/>
            <person name="Alm E.J."/>
        </authorList>
    </citation>
    <scope>NUCLEOTIDE SEQUENCE [LARGE SCALE GENOMIC DNA]</scope>
    <source>
        <strain evidence="1 2">BIOML-A3</strain>
    </source>
</reference>
<protein>
    <submittedName>
        <fullName evidence="1">Uncharacterized protein</fullName>
    </submittedName>
</protein>
<dbReference type="Proteomes" id="UP000431304">
    <property type="component" value="Unassembled WGS sequence"/>
</dbReference>
<dbReference type="EMBL" id="WKRA01000004">
    <property type="protein sequence ID" value="MSD15204.1"/>
    <property type="molecule type" value="Genomic_DNA"/>
</dbReference>
<evidence type="ECO:0000313" key="1">
    <source>
        <dbReference type="EMBL" id="MSD15204.1"/>
    </source>
</evidence>
<comment type="caution">
    <text evidence="1">The sequence shown here is derived from an EMBL/GenBank/DDBJ whole genome shotgun (WGS) entry which is preliminary data.</text>
</comment>
<gene>
    <name evidence="1" type="ORF">GKE72_03785</name>
</gene>
<dbReference type="AlphaFoldDB" id="A0A844E0M5"/>
<evidence type="ECO:0000313" key="2">
    <source>
        <dbReference type="Proteomes" id="UP000431304"/>
    </source>
</evidence>
<sequence>MNESIITKLVKLFDGDDSVKEISLCNDVLPMISAHYKGTPINQHDFGIMNRCVEDALSIISTRYVRFYAVPKFEINYGGIVTLKDVVYKKVR</sequence>
<dbReference type="RefSeq" id="WP_129899371.1">
    <property type="nucleotide sequence ID" value="NZ_RCYH01000003.1"/>
</dbReference>